<protein>
    <recommendedName>
        <fullName evidence="5">Nucleotidyl transferase domain-containing protein</fullName>
    </recommendedName>
</protein>
<feature type="domain" description="MannoseP isomerase/GMP-like beta-helix" evidence="2">
    <location>
        <begin position="298"/>
        <end position="353"/>
    </location>
</feature>
<dbReference type="InterPro" id="IPR005835">
    <property type="entry name" value="NTP_transferase_dom"/>
</dbReference>
<evidence type="ECO:0008006" key="5">
    <source>
        <dbReference type="Google" id="ProtNLM"/>
    </source>
</evidence>
<dbReference type="Pfam" id="PF22640">
    <property type="entry name" value="ManC_GMP_beta-helix"/>
    <property type="match status" value="1"/>
</dbReference>
<accession>A0A1G2B413</accession>
<dbReference type="GO" id="GO:0009298">
    <property type="term" value="P:GDP-mannose biosynthetic process"/>
    <property type="evidence" value="ECO:0007669"/>
    <property type="project" value="TreeGrafter"/>
</dbReference>
<evidence type="ECO:0000313" key="4">
    <source>
        <dbReference type="Proteomes" id="UP000176952"/>
    </source>
</evidence>
<organism evidence="3 4">
    <name type="scientific">Candidatus Kerfeldbacteria bacterium RIFCSPHIGHO2_12_FULL_48_17</name>
    <dbReference type="NCBI Taxonomy" id="1798542"/>
    <lineage>
        <taxon>Bacteria</taxon>
        <taxon>Candidatus Kerfeldiibacteriota</taxon>
    </lineage>
</organism>
<name>A0A1G2B413_9BACT</name>
<dbReference type="InterPro" id="IPR051161">
    <property type="entry name" value="Mannose-6P_isomerase_type2"/>
</dbReference>
<comment type="caution">
    <text evidence="3">The sequence shown here is derived from an EMBL/GenBank/DDBJ whole genome shotgun (WGS) entry which is preliminary data.</text>
</comment>
<dbReference type="InterPro" id="IPR029044">
    <property type="entry name" value="Nucleotide-diphossugar_trans"/>
</dbReference>
<evidence type="ECO:0000259" key="1">
    <source>
        <dbReference type="Pfam" id="PF00483"/>
    </source>
</evidence>
<gene>
    <name evidence="3" type="ORF">A3F54_05135</name>
</gene>
<dbReference type="STRING" id="1798542.A3F54_05135"/>
<dbReference type="Pfam" id="PF00483">
    <property type="entry name" value="NTP_transferase"/>
    <property type="match status" value="1"/>
</dbReference>
<reference evidence="3 4" key="1">
    <citation type="journal article" date="2016" name="Nat. Commun.">
        <title>Thousands of microbial genomes shed light on interconnected biogeochemical processes in an aquifer system.</title>
        <authorList>
            <person name="Anantharaman K."/>
            <person name="Brown C.T."/>
            <person name="Hug L.A."/>
            <person name="Sharon I."/>
            <person name="Castelle C.J."/>
            <person name="Probst A.J."/>
            <person name="Thomas B.C."/>
            <person name="Singh A."/>
            <person name="Wilkins M.J."/>
            <person name="Karaoz U."/>
            <person name="Brodie E.L."/>
            <person name="Williams K.H."/>
            <person name="Hubbard S.S."/>
            <person name="Banfield J.F."/>
        </authorList>
    </citation>
    <scope>NUCLEOTIDE SEQUENCE [LARGE SCALE GENOMIC DNA]</scope>
</reference>
<evidence type="ECO:0000259" key="2">
    <source>
        <dbReference type="Pfam" id="PF22640"/>
    </source>
</evidence>
<dbReference type="SUPFAM" id="SSF53448">
    <property type="entry name" value="Nucleotide-diphospho-sugar transferases"/>
    <property type="match status" value="1"/>
</dbReference>
<dbReference type="Gene3D" id="3.90.550.10">
    <property type="entry name" value="Spore Coat Polysaccharide Biosynthesis Protein SpsA, Chain A"/>
    <property type="match status" value="1"/>
</dbReference>
<evidence type="ECO:0000313" key="3">
    <source>
        <dbReference type="EMBL" id="OGY83735.1"/>
    </source>
</evidence>
<dbReference type="SUPFAM" id="SSF159283">
    <property type="entry name" value="Guanosine diphospho-D-mannose pyrophosphorylase/mannose-6-phosphate isomerase linker domain"/>
    <property type="match status" value="1"/>
</dbReference>
<dbReference type="EMBL" id="MHKD01000019">
    <property type="protein sequence ID" value="OGY83735.1"/>
    <property type="molecule type" value="Genomic_DNA"/>
</dbReference>
<sequence>MKIVIRAGGVGSRLWPVSRENHPKQFQSILGDTTLLQSTVKRITKAAGSVGNIFISIASKHKSLLLQQIPKVKAHNIILEPASKNTGPAICLESCFLAKRGVSADTVIATIPSDDYISNDQAFCDLLRAAEKFLNSNPDYIVTPGVKPTKVDTGFSYIKSGDKLMEVGEERIFSVEDWVEKPSYHYCEQLVAGGLHYYHMGIYIWKLGRVLKLFEQYQPKMLEVCRKVADILTGDGDVAEAATLYEGLEKVSIEGAITDKVDKIAMSVSNRMGWSDVGKWYVLKDIIPNDENHNAFQGDVLALDTTNTLVSAPKGKLVATLGVKDVVIVDTGDALLVANLGRSGEVKDIVEKLKRDGRKDYL</sequence>
<dbReference type="Proteomes" id="UP000176952">
    <property type="component" value="Unassembled WGS sequence"/>
</dbReference>
<dbReference type="GO" id="GO:0004475">
    <property type="term" value="F:mannose-1-phosphate guanylyltransferase (GTP) activity"/>
    <property type="evidence" value="ECO:0007669"/>
    <property type="project" value="TreeGrafter"/>
</dbReference>
<dbReference type="InterPro" id="IPR054566">
    <property type="entry name" value="ManC/GMP-like_b-helix"/>
</dbReference>
<feature type="domain" description="Nucleotidyl transferase" evidence="1">
    <location>
        <begin position="4"/>
        <end position="290"/>
    </location>
</feature>
<dbReference type="PANTHER" id="PTHR46390">
    <property type="entry name" value="MANNOSE-1-PHOSPHATE GUANYLYLTRANSFERASE"/>
    <property type="match status" value="1"/>
</dbReference>
<dbReference type="AlphaFoldDB" id="A0A1G2B413"/>
<proteinExistence type="predicted"/>
<dbReference type="PANTHER" id="PTHR46390:SF1">
    <property type="entry name" value="MANNOSE-1-PHOSPHATE GUANYLYLTRANSFERASE"/>
    <property type="match status" value="1"/>
</dbReference>